<dbReference type="RefSeq" id="WP_083951856.1">
    <property type="nucleotide sequence ID" value="NZ_FTOG01000001.1"/>
</dbReference>
<evidence type="ECO:0000256" key="1">
    <source>
        <dbReference type="SAM" id="MobiDB-lite"/>
    </source>
</evidence>
<keyword evidence="4" id="KW-1185">Reference proteome</keyword>
<protein>
    <submittedName>
        <fullName evidence="3">AsmA-like C-terminal region</fullName>
    </submittedName>
</protein>
<accession>A0A1N7J7J4</accession>
<dbReference type="OrthoDB" id="7161641at2"/>
<name>A0A1N7J7J4_9RHOB</name>
<sequence>MNESGADPAKTVQPPAQPEAGATMRPARRRKRRLVSLVFGVPILVLLLGLAGLIVTHTPVPVPQLLLSRVEAQVNTALAGRLGVRIGAAAVVVAEGLVPEVRLDVVRANQPSGLPIAVLPELAVRFDLGALLSGRLAPESLRIGGARVALYRRPDGSIDLALPEGEEGALAGLDLTDPTKVTEAIETFFATPLLASVDEITAEDLHIRLVDTRLGRVWEVSQGRFRLRQTNEDISLTLGFDVGERDRLPAQVALTASTSKFSPRAAFGAAVTEVPAADLAVQSPALAVLGLLDAPISGTIQSGITETGELERLDATLRIGAGALRPVEGAQPVAFDSADLRLRYDPAAQRVQIDRLDLQSRALRLGASGQVLLRDVVNGLPGAALAQVALHDIAADPEGLFEKPALISEGALDLRLQLDPFRIDVGQVQLVEGARRVAGRGKVAAGPEGWSVAFDAEVGEIASDDLLALWPKALVPPTRDWIEKNVTTGQLRNVRAAVRLQPQAEPRLELGYEFRGAEVKVLNTLPPVREGRGFAGITENQHTLMVEEGRLEAPQGGGIEVADSVMTVPDIRQIPAAADVRLVTRSPIPAALSLLDEEPFRFLSKAGRDTDIAEGWAEARTDLHFLLEKKILAEDVEFNVIARLTDVRSTTLVPGHEITAPLFKLVADRAGMTVSGAGHFDVVPFQGRWTQRFGPEHRGTSRVDGFVEVTPEALDHLKIGLPEGAVKGEGWGHLDIAFAKDEAPRYRFKTDLKGLRLSIPEIGWSKAAATEGQLELTGSLGKVATVDRLVASAPGLATTGKVVLTATGFERAIYDSLKIGRWFEGAAELVARGAGRAPDVVVKSGRLDLRALPNGSGGSGGKGGGKITAQLDRVTVTDGIALTGLAGNFTTRGGFAGDFTARVNGAAAVRGAVIPQAGRAAIRLTAQDGGAVLDAAGIFSKARGGAMDLTLRPVGDKSYDGALKIADLKVRDAPVLASMLSAASVIGLLEQLNGDGITFNEVTGDFRIAPNGVTVRAGEALGASMGVTMTGVYYPETKAFNMEGVVSPFYIVNAIGQIFARKGEGLFGFTYRLGGTAEAPKISINPLSILTPGMFREIFRRSPPPIVTE</sequence>
<dbReference type="AlphaFoldDB" id="A0A1N7J7J4"/>
<feature type="region of interest" description="Disordered" evidence="1">
    <location>
        <begin position="1"/>
        <end position="27"/>
    </location>
</feature>
<organism evidence="3 4">
    <name type="scientific">Rhodobacter aestuarii</name>
    <dbReference type="NCBI Taxonomy" id="453582"/>
    <lineage>
        <taxon>Bacteria</taxon>
        <taxon>Pseudomonadati</taxon>
        <taxon>Pseudomonadota</taxon>
        <taxon>Alphaproteobacteria</taxon>
        <taxon>Rhodobacterales</taxon>
        <taxon>Rhodobacter group</taxon>
        <taxon>Rhodobacter</taxon>
    </lineage>
</organism>
<dbReference type="Proteomes" id="UP000186221">
    <property type="component" value="Unassembled WGS sequence"/>
</dbReference>
<evidence type="ECO:0000256" key="2">
    <source>
        <dbReference type="SAM" id="Phobius"/>
    </source>
</evidence>
<feature type="transmembrane region" description="Helical" evidence="2">
    <location>
        <begin position="34"/>
        <end position="55"/>
    </location>
</feature>
<evidence type="ECO:0000313" key="3">
    <source>
        <dbReference type="EMBL" id="SIS45206.1"/>
    </source>
</evidence>
<keyword evidence="2" id="KW-1133">Transmembrane helix</keyword>
<reference evidence="4" key="1">
    <citation type="submission" date="2017-01" db="EMBL/GenBank/DDBJ databases">
        <authorList>
            <person name="Varghese N."/>
            <person name="Submissions S."/>
        </authorList>
    </citation>
    <scope>NUCLEOTIDE SEQUENCE [LARGE SCALE GENOMIC DNA]</scope>
    <source>
        <strain evidence="4">DSM 19945</strain>
    </source>
</reference>
<dbReference type="EMBL" id="FTOG01000001">
    <property type="protein sequence ID" value="SIS45206.1"/>
    <property type="molecule type" value="Genomic_DNA"/>
</dbReference>
<evidence type="ECO:0000313" key="4">
    <source>
        <dbReference type="Proteomes" id="UP000186221"/>
    </source>
</evidence>
<dbReference type="STRING" id="453582.SAMN05421580_101428"/>
<keyword evidence="2" id="KW-0472">Membrane</keyword>
<proteinExistence type="predicted"/>
<keyword evidence="2" id="KW-0812">Transmembrane</keyword>
<gene>
    <name evidence="3" type="ORF">SAMN05421580_101428</name>
</gene>